<dbReference type="PROSITE" id="PS51257">
    <property type="entry name" value="PROKAR_LIPOPROTEIN"/>
    <property type="match status" value="1"/>
</dbReference>
<dbReference type="PIRSF" id="PIRSF029720">
    <property type="entry name" value="UCP029720"/>
    <property type="match status" value="1"/>
</dbReference>
<keyword evidence="2" id="KW-0067">ATP-binding</keyword>
<dbReference type="RefSeq" id="WP_208007086.1">
    <property type="nucleotide sequence ID" value="NZ_CP071796.1"/>
</dbReference>
<evidence type="ECO:0000256" key="1">
    <source>
        <dbReference type="SAM" id="SignalP"/>
    </source>
</evidence>
<dbReference type="PANTHER" id="PTHR39335:SF1">
    <property type="entry name" value="BLL4220 PROTEIN"/>
    <property type="match status" value="1"/>
</dbReference>
<evidence type="ECO:0000313" key="2">
    <source>
        <dbReference type="EMBL" id="QTD43675.1"/>
    </source>
</evidence>
<dbReference type="AlphaFoldDB" id="A0A975CCC3"/>
<name>A0A975CCC3_9BURK</name>
<dbReference type="InterPro" id="IPR005297">
    <property type="entry name" value="Lipoprotein_repeat"/>
</dbReference>
<dbReference type="Proteomes" id="UP000663903">
    <property type="component" value="Chromosome"/>
</dbReference>
<gene>
    <name evidence="2" type="ORF">J1M35_10895</name>
</gene>
<dbReference type="EMBL" id="CP071796">
    <property type="protein sequence ID" value="QTD43675.1"/>
    <property type="molecule type" value="Genomic_DNA"/>
</dbReference>
<dbReference type="Pfam" id="PF03640">
    <property type="entry name" value="Lipoprotein_15"/>
    <property type="match status" value="2"/>
</dbReference>
<dbReference type="PANTHER" id="PTHR39335">
    <property type="entry name" value="BLL4220 PROTEIN"/>
    <property type="match status" value="1"/>
</dbReference>
<sequence length="141" mass="14551">MKTLFTASAIALAALLGACSTKQPQTNADMAKASTSAKASTPTQAVDGTLIGPDGRTLYTFSRDVAGSGKSACVDTCAANWPPLPVAASAVPLGDYTIITRADGSKQWAFKGMPLYYYAKDTKSGDKLGDGVGGNWKIARP</sequence>
<keyword evidence="3" id="KW-1185">Reference proteome</keyword>
<keyword evidence="1" id="KW-0732">Signal</keyword>
<dbReference type="KEGG" id="otd:J1M35_10895"/>
<dbReference type="GO" id="GO:0043448">
    <property type="term" value="P:alkane catabolic process"/>
    <property type="evidence" value="ECO:0007669"/>
    <property type="project" value="TreeGrafter"/>
</dbReference>
<feature type="signal peptide" evidence="1">
    <location>
        <begin position="1"/>
        <end position="24"/>
    </location>
</feature>
<accession>A0A975CCC3</accession>
<proteinExistence type="predicted"/>
<evidence type="ECO:0000313" key="3">
    <source>
        <dbReference type="Proteomes" id="UP000663903"/>
    </source>
</evidence>
<protein>
    <submittedName>
        <fullName evidence="2">ATP-binding protein</fullName>
    </submittedName>
</protein>
<dbReference type="GO" id="GO:0005524">
    <property type="term" value="F:ATP binding"/>
    <property type="evidence" value="ECO:0007669"/>
    <property type="project" value="UniProtKB-KW"/>
</dbReference>
<reference evidence="2" key="1">
    <citation type="submission" date="2021-03" db="EMBL/GenBank/DDBJ databases">
        <title>Ottowia sp. 27C isolated from the cloaca of a Giant Asian pond turtle (Heosemys grandis).</title>
        <authorList>
            <person name="Spergser J."/>
            <person name="Busse H.-J."/>
        </authorList>
    </citation>
    <scope>NUCLEOTIDE SEQUENCE</scope>
    <source>
        <strain evidence="2">27C</strain>
    </source>
</reference>
<feature type="chain" id="PRO_5036902583" evidence="1">
    <location>
        <begin position="25"/>
        <end position="141"/>
    </location>
</feature>
<organism evidence="2 3">
    <name type="scientific">Ottowia testudinis</name>
    <dbReference type="NCBI Taxonomy" id="2816950"/>
    <lineage>
        <taxon>Bacteria</taxon>
        <taxon>Pseudomonadati</taxon>
        <taxon>Pseudomonadota</taxon>
        <taxon>Betaproteobacteria</taxon>
        <taxon>Burkholderiales</taxon>
        <taxon>Comamonadaceae</taxon>
        <taxon>Ottowia</taxon>
    </lineage>
</organism>
<keyword evidence="2" id="KW-0547">Nucleotide-binding</keyword>
<dbReference type="InterPro" id="IPR014558">
    <property type="entry name" value="UCP029720"/>
</dbReference>